<keyword evidence="2" id="KW-0810">Translation regulation</keyword>
<dbReference type="GO" id="GO:0042256">
    <property type="term" value="P:cytosolic ribosome assembly"/>
    <property type="evidence" value="ECO:0007669"/>
    <property type="project" value="UniProtKB-UniRule"/>
</dbReference>
<dbReference type="KEGG" id="hbs:IPV69_22535"/>
<dbReference type="InterPro" id="IPR043519">
    <property type="entry name" value="NT_sf"/>
</dbReference>
<dbReference type="EMBL" id="CP063458">
    <property type="protein sequence ID" value="QOV88973.1"/>
    <property type="molecule type" value="Genomic_DNA"/>
</dbReference>
<dbReference type="GO" id="GO:0043023">
    <property type="term" value="F:ribosomal large subunit binding"/>
    <property type="evidence" value="ECO:0007669"/>
    <property type="project" value="TreeGrafter"/>
</dbReference>
<dbReference type="NCBIfam" id="TIGR00090">
    <property type="entry name" value="rsfS_iojap_ybeB"/>
    <property type="match status" value="1"/>
</dbReference>
<evidence type="ECO:0000256" key="1">
    <source>
        <dbReference type="ARBA" id="ARBA00010574"/>
    </source>
</evidence>
<dbReference type="InterPro" id="IPR004394">
    <property type="entry name" value="Iojap/RsfS/C7orf30"/>
</dbReference>
<comment type="subunit">
    <text evidence="2">Interacts with ribosomal protein uL14 (rplN).</text>
</comment>
<dbReference type="AlphaFoldDB" id="A0A7M2WU42"/>
<dbReference type="Gene3D" id="3.30.460.10">
    <property type="entry name" value="Beta Polymerase, domain 2"/>
    <property type="match status" value="1"/>
</dbReference>
<gene>
    <name evidence="2 3" type="primary">rsfS</name>
    <name evidence="3" type="ORF">IPV69_22535</name>
</gene>
<name>A0A7M2WU42_9BACT</name>
<keyword evidence="2" id="KW-0963">Cytoplasm</keyword>
<evidence type="ECO:0000313" key="3">
    <source>
        <dbReference type="EMBL" id="QOV88973.1"/>
    </source>
</evidence>
<dbReference type="PANTHER" id="PTHR21043:SF0">
    <property type="entry name" value="MITOCHONDRIAL ASSEMBLY OF RIBOSOMAL LARGE SUBUNIT PROTEIN 1"/>
    <property type="match status" value="1"/>
</dbReference>
<accession>A0A7M2WU42</accession>
<dbReference type="GO" id="GO:0005737">
    <property type="term" value="C:cytoplasm"/>
    <property type="evidence" value="ECO:0007669"/>
    <property type="project" value="UniProtKB-SubCell"/>
</dbReference>
<dbReference type="Pfam" id="PF02410">
    <property type="entry name" value="RsfS"/>
    <property type="match status" value="1"/>
</dbReference>
<comment type="subcellular location">
    <subcellularLocation>
        <location evidence="2">Cytoplasm</location>
    </subcellularLocation>
</comment>
<organism evidence="3 4">
    <name type="scientific">Humisphaera borealis</name>
    <dbReference type="NCBI Taxonomy" id="2807512"/>
    <lineage>
        <taxon>Bacteria</taxon>
        <taxon>Pseudomonadati</taxon>
        <taxon>Planctomycetota</taxon>
        <taxon>Phycisphaerae</taxon>
        <taxon>Tepidisphaerales</taxon>
        <taxon>Tepidisphaeraceae</taxon>
        <taxon>Humisphaera</taxon>
    </lineage>
</organism>
<sequence length="111" mass="12459">MARMLADTRCHQVVVLDVAGVSPVTDFFVVATGTSARQMRTAVDACEELAEQKGYSKLSRNGDESANWIVMDCFDIIVHCFTQDARSYYDVDSMWGDARKVDWELPEKSAE</sequence>
<dbReference type="GO" id="GO:0090071">
    <property type="term" value="P:negative regulation of ribosome biogenesis"/>
    <property type="evidence" value="ECO:0007669"/>
    <property type="project" value="UniProtKB-UniRule"/>
</dbReference>
<reference evidence="3 4" key="1">
    <citation type="submission" date="2020-10" db="EMBL/GenBank/DDBJ databases">
        <title>Wide distribution of Phycisphaera-like planctomycetes from WD2101 soil group in peatlands and genome analysis of the first cultivated representative.</title>
        <authorList>
            <person name="Dedysh S.N."/>
            <person name="Beletsky A.V."/>
            <person name="Ivanova A."/>
            <person name="Kulichevskaya I.S."/>
            <person name="Suzina N.E."/>
            <person name="Philippov D.A."/>
            <person name="Rakitin A.L."/>
            <person name="Mardanov A.V."/>
            <person name="Ravin N.V."/>
        </authorList>
    </citation>
    <scope>NUCLEOTIDE SEQUENCE [LARGE SCALE GENOMIC DNA]</scope>
    <source>
        <strain evidence="3 4">M1803</strain>
    </source>
</reference>
<dbReference type="RefSeq" id="WP_206291984.1">
    <property type="nucleotide sequence ID" value="NZ_CP063458.1"/>
</dbReference>
<keyword evidence="4" id="KW-1185">Reference proteome</keyword>
<dbReference type="GO" id="GO:0017148">
    <property type="term" value="P:negative regulation of translation"/>
    <property type="evidence" value="ECO:0007669"/>
    <property type="project" value="UniProtKB-UniRule"/>
</dbReference>
<proteinExistence type="inferred from homology"/>
<keyword evidence="2" id="KW-0678">Repressor</keyword>
<comment type="similarity">
    <text evidence="1 2">Belongs to the Iojap/RsfS family.</text>
</comment>
<dbReference type="PANTHER" id="PTHR21043">
    <property type="entry name" value="IOJAP SUPERFAMILY ORTHOLOG"/>
    <property type="match status" value="1"/>
</dbReference>
<evidence type="ECO:0000256" key="2">
    <source>
        <dbReference type="HAMAP-Rule" id="MF_01477"/>
    </source>
</evidence>
<dbReference type="Proteomes" id="UP000593765">
    <property type="component" value="Chromosome"/>
</dbReference>
<dbReference type="SUPFAM" id="SSF81301">
    <property type="entry name" value="Nucleotidyltransferase"/>
    <property type="match status" value="1"/>
</dbReference>
<dbReference type="HAMAP" id="MF_01477">
    <property type="entry name" value="Iojap_RsfS"/>
    <property type="match status" value="1"/>
</dbReference>
<evidence type="ECO:0000313" key="4">
    <source>
        <dbReference type="Proteomes" id="UP000593765"/>
    </source>
</evidence>
<comment type="function">
    <text evidence="2">Functions as a ribosomal silencing factor. Interacts with ribosomal protein uL14 (rplN), blocking formation of intersubunit bridge B8. Prevents association of the 30S and 50S ribosomal subunits and the formation of functional ribosomes, thus repressing translation.</text>
</comment>
<protein>
    <recommendedName>
        <fullName evidence="2">Ribosomal silencing factor RsfS</fullName>
    </recommendedName>
</protein>